<dbReference type="EMBL" id="JARWBG010000015">
    <property type="protein sequence ID" value="MDH2390060.1"/>
    <property type="molecule type" value="Genomic_DNA"/>
</dbReference>
<organism evidence="1 2">
    <name type="scientific">Streptomyces chengmaiensis</name>
    <dbReference type="NCBI Taxonomy" id="3040919"/>
    <lineage>
        <taxon>Bacteria</taxon>
        <taxon>Bacillati</taxon>
        <taxon>Actinomycetota</taxon>
        <taxon>Actinomycetes</taxon>
        <taxon>Kitasatosporales</taxon>
        <taxon>Streptomycetaceae</taxon>
        <taxon>Streptomyces</taxon>
    </lineage>
</organism>
<evidence type="ECO:0000313" key="1">
    <source>
        <dbReference type="EMBL" id="MDH2390060.1"/>
    </source>
</evidence>
<comment type="caution">
    <text evidence="1">The sequence shown here is derived from an EMBL/GenBank/DDBJ whole genome shotgun (WGS) entry which is preliminary data.</text>
</comment>
<evidence type="ECO:0000313" key="2">
    <source>
        <dbReference type="Proteomes" id="UP001223144"/>
    </source>
</evidence>
<sequence>MSAPDPVGFLAAQFGPRLAARLTTPRQQADAARILQQLAQVEGEATARAWMVGMNPHLDNMAPIHAITDGRMRDVEAAARAYLNGDWT</sequence>
<proteinExistence type="predicted"/>
<name>A0ABT6HMX6_9ACTN</name>
<keyword evidence="2" id="KW-1185">Reference proteome</keyword>
<dbReference type="RefSeq" id="WP_279928465.1">
    <property type="nucleotide sequence ID" value="NZ_JARWBG010000015.1"/>
</dbReference>
<dbReference type="Proteomes" id="UP001223144">
    <property type="component" value="Unassembled WGS sequence"/>
</dbReference>
<protein>
    <recommendedName>
        <fullName evidence="3">Antitoxin Xre/MbcA/ParS-like toxin-binding domain-containing protein</fullName>
    </recommendedName>
</protein>
<evidence type="ECO:0008006" key="3">
    <source>
        <dbReference type="Google" id="ProtNLM"/>
    </source>
</evidence>
<accession>A0ABT6HMX6</accession>
<reference evidence="1 2" key="1">
    <citation type="submission" date="2023-04" db="EMBL/GenBank/DDBJ databases">
        <title>Streptomyces chengmaiensis sp. nov. isolated from the stem of mangrove plant in Hainan.</title>
        <authorList>
            <person name="Huang X."/>
            <person name="Zhou S."/>
            <person name="Chu X."/>
            <person name="Xie Y."/>
            <person name="Lin Y."/>
        </authorList>
    </citation>
    <scope>NUCLEOTIDE SEQUENCE [LARGE SCALE GENOMIC DNA]</scope>
    <source>
        <strain evidence="1 2">HNM0663</strain>
    </source>
</reference>
<gene>
    <name evidence="1" type="ORF">QCN29_14920</name>
</gene>